<feature type="compositionally biased region" description="Polar residues" evidence="1">
    <location>
        <begin position="32"/>
        <end position="43"/>
    </location>
</feature>
<protein>
    <submittedName>
        <fullName evidence="2">Uncharacterized protein</fullName>
    </submittedName>
</protein>
<dbReference type="Proteomes" id="UP000246740">
    <property type="component" value="Unassembled WGS sequence"/>
</dbReference>
<feature type="compositionally biased region" description="Basic and acidic residues" evidence="1">
    <location>
        <begin position="223"/>
        <end position="232"/>
    </location>
</feature>
<feature type="compositionally biased region" description="Polar residues" evidence="1">
    <location>
        <begin position="157"/>
        <end position="166"/>
    </location>
</feature>
<evidence type="ECO:0000256" key="1">
    <source>
        <dbReference type="SAM" id="MobiDB-lite"/>
    </source>
</evidence>
<feature type="compositionally biased region" description="Low complexity" evidence="1">
    <location>
        <begin position="10"/>
        <end position="21"/>
    </location>
</feature>
<dbReference type="EMBL" id="KZ819192">
    <property type="protein sequence ID" value="PWZ00421.1"/>
    <property type="molecule type" value="Genomic_DNA"/>
</dbReference>
<feature type="compositionally biased region" description="Low complexity" evidence="1">
    <location>
        <begin position="185"/>
        <end position="202"/>
    </location>
</feature>
<feature type="compositionally biased region" description="Low complexity" evidence="1">
    <location>
        <begin position="250"/>
        <end position="265"/>
    </location>
</feature>
<dbReference type="AlphaFoldDB" id="A0A317XSY9"/>
<name>A0A317XSY9_9BASI</name>
<feature type="region of interest" description="Disordered" evidence="1">
    <location>
        <begin position="364"/>
        <end position="525"/>
    </location>
</feature>
<dbReference type="InParanoid" id="A0A317XSY9"/>
<feature type="compositionally biased region" description="Polar residues" evidence="1">
    <location>
        <begin position="291"/>
        <end position="308"/>
    </location>
</feature>
<evidence type="ECO:0000313" key="3">
    <source>
        <dbReference type="Proteomes" id="UP000246740"/>
    </source>
</evidence>
<keyword evidence="3" id="KW-1185">Reference proteome</keyword>
<sequence>MPGWKSFGGSSEQLQSSSQPSVNGDEPKANPIDSTPGSTSTIRSLGPSYSDAYDLSGDNGLSSVGNPLGTIDETSAAGFSSYDRAALPSSPPTSLSRRSGHQSKDRIRIDSAEYEESLYSPSTYPPTSEEDSEAKRVQQNLERWAAEEKMRRKAQRTSKILSTKGPSTAAAGGGLAKRLSSLRVSNYSNGTSSNGLGSGPSSERLADGPSASPVVSYSPQLGRKADGLDSRRGSGSSLGGTGRNYLQRPSSVSSLESGQSYGSQGSDDRPNRRLPPIGTRVDGAGLRHSSHGSNAQEGDKTLGTSASSRMLVGGEARDPFQDPSETGDSTYSSIISRASLKPTPTASRPIVTVGRASSIQRRALEASAITKGKGKARSMPTIVATDTEAEEASSGHGQNGTDAHAANPFASHDDPSHDLGIVASTTLHQGGLDEEVAMDVAGQRRRGESSQTGDVGESSLEDTPKRPAPGRTSTSSSKFRELGITEGDDWIDAMGRGVAPKRSSRMRIDKQSRAAADEHDEPRKPWWTDLLCGCGTSYDDDEQAGRTNPME</sequence>
<feature type="compositionally biased region" description="Low complexity" evidence="1">
    <location>
        <begin position="117"/>
        <end position="127"/>
    </location>
</feature>
<feature type="compositionally biased region" description="Basic and acidic residues" evidence="1">
    <location>
        <begin position="102"/>
        <end position="111"/>
    </location>
</feature>
<gene>
    <name evidence="2" type="ORF">BCV70DRAFT_160581</name>
</gene>
<organism evidence="2 3">
    <name type="scientific">Testicularia cyperi</name>
    <dbReference type="NCBI Taxonomy" id="1882483"/>
    <lineage>
        <taxon>Eukaryota</taxon>
        <taxon>Fungi</taxon>
        <taxon>Dikarya</taxon>
        <taxon>Basidiomycota</taxon>
        <taxon>Ustilaginomycotina</taxon>
        <taxon>Ustilaginomycetes</taxon>
        <taxon>Ustilaginales</taxon>
        <taxon>Anthracoideaceae</taxon>
        <taxon>Testicularia</taxon>
    </lineage>
</organism>
<accession>A0A317XSY9</accession>
<feature type="compositionally biased region" description="Low complexity" evidence="1">
    <location>
        <begin position="84"/>
        <end position="97"/>
    </location>
</feature>
<feature type="region of interest" description="Disordered" evidence="1">
    <location>
        <begin position="1"/>
        <end position="352"/>
    </location>
</feature>
<proteinExistence type="predicted"/>
<dbReference type="OrthoDB" id="3358973at2759"/>
<feature type="compositionally biased region" description="Polar residues" evidence="1">
    <location>
        <begin position="323"/>
        <end position="346"/>
    </location>
</feature>
<reference evidence="2 3" key="1">
    <citation type="journal article" date="2018" name="Mol. Biol. Evol.">
        <title>Broad Genomic Sampling Reveals a Smut Pathogenic Ancestry of the Fungal Clade Ustilaginomycotina.</title>
        <authorList>
            <person name="Kijpornyongpan T."/>
            <person name="Mondo S.J."/>
            <person name="Barry K."/>
            <person name="Sandor L."/>
            <person name="Lee J."/>
            <person name="Lipzen A."/>
            <person name="Pangilinan J."/>
            <person name="LaButti K."/>
            <person name="Hainaut M."/>
            <person name="Henrissat B."/>
            <person name="Grigoriev I.V."/>
            <person name="Spatafora J.W."/>
            <person name="Aime M.C."/>
        </authorList>
    </citation>
    <scope>NUCLEOTIDE SEQUENCE [LARGE SCALE GENOMIC DNA]</scope>
    <source>
        <strain evidence="2 3">MCA 3645</strain>
    </source>
</reference>
<feature type="compositionally biased region" description="Basic and acidic residues" evidence="1">
    <location>
        <begin position="506"/>
        <end position="525"/>
    </location>
</feature>
<evidence type="ECO:0000313" key="2">
    <source>
        <dbReference type="EMBL" id="PWZ00421.1"/>
    </source>
</evidence>